<dbReference type="STRING" id="153721.MYP_1688"/>
<dbReference type="RefSeq" id="WP_045461446.1">
    <property type="nucleotide sequence ID" value="NZ_BBLT01000003.1"/>
</dbReference>
<dbReference type="Proteomes" id="UP000030185">
    <property type="component" value="Unassembled WGS sequence"/>
</dbReference>
<protein>
    <submittedName>
        <fullName evidence="1">Uncharacterized protein</fullName>
    </submittedName>
</protein>
<dbReference type="AlphaFoldDB" id="A0A098LBY9"/>
<dbReference type="EMBL" id="BBLT01000003">
    <property type="protein sequence ID" value="GAL84460.1"/>
    <property type="molecule type" value="Genomic_DNA"/>
</dbReference>
<evidence type="ECO:0000313" key="1">
    <source>
        <dbReference type="EMBL" id="GAL84460.1"/>
    </source>
</evidence>
<sequence>MKGLINNNNIVEYIERPLKDTGSVRRTNGFRIPLEGIKIIGVRAIVLLDDEDFIVSLIDSNKKEYKFSSLEFNTLTAKFLEEKFNISLTTLWGTFTYKEHINGVNKVLYPKEFEGKKLYKGIFESPKSFFYGLNIFFEPHKGILTNEVEAYIESISVSN</sequence>
<name>A0A098LBY9_9BACT</name>
<gene>
    <name evidence="1" type="ORF">MYP_1688</name>
</gene>
<accession>A0A098LBY9</accession>
<reference evidence="1 2" key="1">
    <citation type="submission" date="2014-09" db="EMBL/GenBank/DDBJ databases">
        <title>Sporocytophaga myxococcoides PG-01 genome sequencing.</title>
        <authorList>
            <person name="Liu L."/>
            <person name="Gao P.J."/>
            <person name="Chen G.J."/>
            <person name="Wang L.S."/>
        </authorList>
    </citation>
    <scope>NUCLEOTIDE SEQUENCE [LARGE SCALE GENOMIC DNA]</scope>
    <source>
        <strain evidence="1 2">PG-01</strain>
    </source>
</reference>
<keyword evidence="2" id="KW-1185">Reference proteome</keyword>
<evidence type="ECO:0000313" key="2">
    <source>
        <dbReference type="Proteomes" id="UP000030185"/>
    </source>
</evidence>
<proteinExistence type="predicted"/>
<organism evidence="1 2">
    <name type="scientific">Sporocytophaga myxococcoides</name>
    <dbReference type="NCBI Taxonomy" id="153721"/>
    <lineage>
        <taxon>Bacteria</taxon>
        <taxon>Pseudomonadati</taxon>
        <taxon>Bacteroidota</taxon>
        <taxon>Cytophagia</taxon>
        <taxon>Cytophagales</taxon>
        <taxon>Cytophagaceae</taxon>
        <taxon>Sporocytophaga</taxon>
    </lineage>
</organism>
<comment type="caution">
    <text evidence="1">The sequence shown here is derived from an EMBL/GenBank/DDBJ whole genome shotgun (WGS) entry which is preliminary data.</text>
</comment>